<accession>A0A2I1M302</accession>
<dbReference type="SUPFAM" id="SSF55874">
    <property type="entry name" value="ATPase domain of HSP90 chaperone/DNA topoisomerase II/histidine kinase"/>
    <property type="match status" value="1"/>
</dbReference>
<dbReference type="EMBL" id="PKGU01000005">
    <property type="protein sequence ID" value="PKZ14503.1"/>
    <property type="molecule type" value="Genomic_DNA"/>
</dbReference>
<dbReference type="InterPro" id="IPR036890">
    <property type="entry name" value="HATPase_C_sf"/>
</dbReference>
<proteinExistence type="predicted"/>
<keyword evidence="1" id="KW-0812">Transmembrane</keyword>
<dbReference type="AlphaFoldDB" id="A0A2I1M302"/>
<dbReference type="CDD" id="cd16935">
    <property type="entry name" value="HATPase_AgrC-ComD-like"/>
    <property type="match status" value="1"/>
</dbReference>
<keyword evidence="1" id="KW-0472">Membrane</keyword>
<dbReference type="PANTHER" id="PTHR40448:SF1">
    <property type="entry name" value="TWO-COMPONENT SENSOR HISTIDINE KINASE"/>
    <property type="match status" value="1"/>
</dbReference>
<dbReference type="Pfam" id="PF14501">
    <property type="entry name" value="HATPase_c_5"/>
    <property type="match status" value="1"/>
</dbReference>
<dbReference type="Gene3D" id="3.30.565.10">
    <property type="entry name" value="Histidine kinase-like ATPase, C-terminal domain"/>
    <property type="match status" value="1"/>
</dbReference>
<feature type="domain" description="Sensor histidine kinase NatK-like C-terminal" evidence="2">
    <location>
        <begin position="350"/>
        <end position="455"/>
    </location>
</feature>
<organism evidence="3 4">
    <name type="scientific">Alloscardovia omnicolens</name>
    <dbReference type="NCBI Taxonomy" id="419015"/>
    <lineage>
        <taxon>Bacteria</taxon>
        <taxon>Bacillati</taxon>
        <taxon>Actinomycetota</taxon>
        <taxon>Actinomycetes</taxon>
        <taxon>Bifidobacteriales</taxon>
        <taxon>Bifidobacteriaceae</taxon>
        <taxon>Alloscardovia</taxon>
    </lineage>
</organism>
<evidence type="ECO:0000256" key="1">
    <source>
        <dbReference type="SAM" id="Phobius"/>
    </source>
</evidence>
<sequence>MMTVILSFFESFRFVITLWLCMWIFLRRSVPHSQSYAFALPLSAVCGLTITSLNPIFFVNIATRLQPSVNLTLAMSMWIAVVFIAPLFLIKWCYATSWTDAMSRWILGICVERFLTSFIRNILFNIIIPDFISSHPFAAMLIICVSYGLTIWAASVWLSPLFDKIMYPLFRESKRLCVLYGISFVVIYVTSNYAIEIVEYHIPRITNTYNVHILSILSFTSSMAGLIAVVIFLFQYALHYITQLQQETALLELLSAQRSSQYETMKTTMEVMNEHIHNFKHQVLALSSPHNQSQHDYVQHTQELIDRYDSIIRTGNEALDIILNQHRIECARDNIRFSCMVDRVNVERIHMVDLYTIVGNALDNAQEYVKRLDDDEKKVIALTIREHGNMVVFQCDNYFDDTHDELTLHDGLPATTKDNSWAHGIGLKSIRALATRYGGDMIVRTHDHMFSLTVSVRS</sequence>
<feature type="transmembrane region" description="Helical" evidence="1">
    <location>
        <begin position="6"/>
        <end position="26"/>
    </location>
</feature>
<reference evidence="3 4" key="1">
    <citation type="submission" date="2017-12" db="EMBL/GenBank/DDBJ databases">
        <title>Phylogenetic diversity of female urinary microbiome.</title>
        <authorList>
            <person name="Thomas-White K."/>
            <person name="Wolfe A.J."/>
        </authorList>
    </citation>
    <scope>NUCLEOTIDE SEQUENCE [LARGE SCALE GENOMIC DNA]</scope>
    <source>
        <strain evidence="3 4">UMB0064</strain>
    </source>
</reference>
<evidence type="ECO:0000259" key="2">
    <source>
        <dbReference type="Pfam" id="PF14501"/>
    </source>
</evidence>
<name>A0A2I1M302_9BIFI</name>
<dbReference type="GO" id="GO:0042802">
    <property type="term" value="F:identical protein binding"/>
    <property type="evidence" value="ECO:0007669"/>
    <property type="project" value="TreeGrafter"/>
</dbReference>
<evidence type="ECO:0000313" key="4">
    <source>
        <dbReference type="Proteomes" id="UP000242263"/>
    </source>
</evidence>
<feature type="transmembrane region" description="Helical" evidence="1">
    <location>
        <begin position="106"/>
        <end position="128"/>
    </location>
</feature>
<dbReference type="InterPro" id="IPR032834">
    <property type="entry name" value="NatK-like_C"/>
</dbReference>
<protein>
    <submittedName>
        <fullName evidence="3">GHKL domain-containing protein</fullName>
    </submittedName>
</protein>
<feature type="transmembrane region" description="Helical" evidence="1">
    <location>
        <begin position="73"/>
        <end position="94"/>
    </location>
</feature>
<comment type="caution">
    <text evidence="3">The sequence shown here is derived from an EMBL/GenBank/DDBJ whole genome shotgun (WGS) entry which is preliminary data.</text>
</comment>
<feature type="transmembrane region" description="Helical" evidence="1">
    <location>
        <begin position="215"/>
        <end position="238"/>
    </location>
</feature>
<gene>
    <name evidence="3" type="ORF">CYJ32_07120</name>
</gene>
<keyword evidence="1" id="KW-1133">Transmembrane helix</keyword>
<dbReference type="Proteomes" id="UP000242263">
    <property type="component" value="Unassembled WGS sequence"/>
</dbReference>
<dbReference type="RefSeq" id="WP_034297005.1">
    <property type="nucleotide sequence ID" value="NZ_JASOHD010000010.1"/>
</dbReference>
<feature type="transmembrane region" description="Helical" evidence="1">
    <location>
        <begin position="134"/>
        <end position="157"/>
    </location>
</feature>
<feature type="transmembrane region" description="Helical" evidence="1">
    <location>
        <begin position="38"/>
        <end position="61"/>
    </location>
</feature>
<evidence type="ECO:0000313" key="3">
    <source>
        <dbReference type="EMBL" id="PKZ14503.1"/>
    </source>
</evidence>
<feature type="transmembrane region" description="Helical" evidence="1">
    <location>
        <begin position="177"/>
        <end position="195"/>
    </location>
</feature>
<dbReference type="PANTHER" id="PTHR40448">
    <property type="entry name" value="TWO-COMPONENT SENSOR HISTIDINE KINASE"/>
    <property type="match status" value="1"/>
</dbReference>